<accession>A0ABU1VGZ0</accession>
<reference evidence="1 2" key="1">
    <citation type="submission" date="2023-07" db="EMBL/GenBank/DDBJ databases">
        <title>Sorghum-associated microbial communities from plants grown in Nebraska, USA.</title>
        <authorList>
            <person name="Schachtman D."/>
        </authorList>
    </citation>
    <scope>NUCLEOTIDE SEQUENCE [LARGE SCALE GENOMIC DNA]</scope>
    <source>
        <strain evidence="1 2">BE240</strain>
    </source>
</reference>
<name>A0ABU1VGZ0_9BURK</name>
<organism evidence="1 2">
    <name type="scientific">Hydrogenophaga laconesensis</name>
    <dbReference type="NCBI Taxonomy" id="1805971"/>
    <lineage>
        <taxon>Bacteria</taxon>
        <taxon>Pseudomonadati</taxon>
        <taxon>Pseudomonadota</taxon>
        <taxon>Betaproteobacteria</taxon>
        <taxon>Burkholderiales</taxon>
        <taxon>Comamonadaceae</taxon>
        <taxon>Hydrogenophaga</taxon>
    </lineage>
</organism>
<gene>
    <name evidence="1" type="ORF">J2X09_004510</name>
</gene>
<evidence type="ECO:0000313" key="1">
    <source>
        <dbReference type="EMBL" id="MDR7096753.1"/>
    </source>
</evidence>
<proteinExistence type="predicted"/>
<dbReference type="Proteomes" id="UP001265550">
    <property type="component" value="Unassembled WGS sequence"/>
</dbReference>
<sequence length="213" mass="23901">MLVALFFRVRYFTYSDGLGDSIHRFFMEDASNYVGHVGFPSLSRQPLIHEIPFTECIEPWGERIRFDSSAPVLVIVKTPKETTFDTAHLTRLYARTITSIARHRPVLLSGGLAGLELPDSLDVRVLGPLMTLSDTLPISAAIGLPSTAFLTLSMKLPRERLRIMRMCCARNHPDANRRIKSMKLTLERCMNQLTSTCDASRPLPDQPAPRSST</sequence>
<keyword evidence="2" id="KW-1185">Reference proteome</keyword>
<dbReference type="EMBL" id="JAVDWE010000016">
    <property type="protein sequence ID" value="MDR7096753.1"/>
    <property type="molecule type" value="Genomic_DNA"/>
</dbReference>
<dbReference type="RefSeq" id="WP_204734412.1">
    <property type="nucleotide sequence ID" value="NZ_JAVDWE010000016.1"/>
</dbReference>
<comment type="caution">
    <text evidence="1">The sequence shown here is derived from an EMBL/GenBank/DDBJ whole genome shotgun (WGS) entry which is preliminary data.</text>
</comment>
<evidence type="ECO:0000313" key="2">
    <source>
        <dbReference type="Proteomes" id="UP001265550"/>
    </source>
</evidence>
<protein>
    <submittedName>
        <fullName evidence="1">Uncharacterized protein</fullName>
    </submittedName>
</protein>